<dbReference type="HOGENOM" id="CLU_017110_0_0_11"/>
<evidence type="ECO:0000313" key="6">
    <source>
        <dbReference type="Proteomes" id="UP000006637"/>
    </source>
</evidence>
<evidence type="ECO:0000259" key="4">
    <source>
        <dbReference type="Pfam" id="PF21365"/>
    </source>
</evidence>
<dbReference type="Pfam" id="PF21365">
    <property type="entry name" value="Glyco_hydro_31_3rd"/>
    <property type="match status" value="1"/>
</dbReference>
<keyword evidence="2 5" id="KW-0378">Hydrolase</keyword>
<dbReference type="Gene3D" id="2.60.40.1760">
    <property type="entry name" value="glycosyl hydrolase (family 31)"/>
    <property type="match status" value="1"/>
</dbReference>
<dbReference type="GO" id="GO:0004553">
    <property type="term" value="F:hydrolase activity, hydrolyzing O-glycosyl compounds"/>
    <property type="evidence" value="ECO:0007669"/>
    <property type="project" value="InterPro"/>
</dbReference>
<dbReference type="InterPro" id="IPR052990">
    <property type="entry name" value="Sulfoquinovosidase_GH31"/>
</dbReference>
<comment type="similarity">
    <text evidence="1 2">Belongs to the glycosyl hydrolase 31 family.</text>
</comment>
<dbReference type="NCBIfam" id="NF007746">
    <property type="entry name" value="PRK10426.1"/>
    <property type="match status" value="1"/>
</dbReference>
<dbReference type="GO" id="GO:0005975">
    <property type="term" value="P:carbohydrate metabolic process"/>
    <property type="evidence" value="ECO:0007669"/>
    <property type="project" value="InterPro"/>
</dbReference>
<dbReference type="CDD" id="cd14752">
    <property type="entry name" value="GH31_N"/>
    <property type="match status" value="1"/>
</dbReference>
<dbReference type="SUPFAM" id="SSF51011">
    <property type="entry name" value="Glycosyl hydrolase domain"/>
    <property type="match status" value="1"/>
</dbReference>
<evidence type="ECO:0000256" key="1">
    <source>
        <dbReference type="ARBA" id="ARBA00007806"/>
    </source>
</evidence>
<dbReference type="PhylomeDB" id="Q1ASX5"/>
<gene>
    <name evidence="5" type="ordered locus">Rxyl_2586</name>
</gene>
<dbReference type="Pfam" id="PF01055">
    <property type="entry name" value="Glyco_hydro_31_2nd"/>
    <property type="match status" value="1"/>
</dbReference>
<dbReference type="PANTHER" id="PTHR46959:SF2">
    <property type="entry name" value="SULFOQUINOVOSIDASE"/>
    <property type="match status" value="1"/>
</dbReference>
<dbReference type="OrthoDB" id="176168at2"/>
<dbReference type="SUPFAM" id="SSF74650">
    <property type="entry name" value="Galactose mutarotase-like"/>
    <property type="match status" value="1"/>
</dbReference>
<evidence type="ECO:0000259" key="3">
    <source>
        <dbReference type="Pfam" id="PF01055"/>
    </source>
</evidence>
<dbReference type="KEGG" id="rxy:Rxyl_2586"/>
<dbReference type="CDD" id="cd06594">
    <property type="entry name" value="GH31_glucosidase_YihQ"/>
    <property type="match status" value="1"/>
</dbReference>
<sequence>MRGGLSGFLSGAAAALRARGSPGAAGGGIAFAKGARGGRHRLGPFTVVLGREAWSGHFVEVRHASSPGRALWRSLPGRGFLAAGRGRALFRDRRSHYAVRDRLEEAYPEQTVEGVERRGEALLELWGRLRGPSGQVGYRLSLSPASQNRLRFEAEAEGGANRLYLTYASEPGERFFGFGEQFTHLDMKGRRVPILIGEQGVGRGAQPVTLLMNLRYGSGGSWHSSYAAVPHYLTSELRSLFLENSEFSAFDLRREDRVRVEVFSGRVSGQILHGTSPAGLIEEYTAYAGRMRPLPGWILEGAVVGVQGGTGRVLEVLERLEAAGVPVAALWIQDWVGRRKTGFGDQLWWNWELDRRRYPGWERLAERLARRGIRLMTYINPFLVEVPGGGLFREARERGLLVADRRGEPYMIPITDFSAALLDLTDPEAREWIKQKIKERLLGSGASGWMADFGEGLPLDAALSSGEDATSYHNRYAEEWARLNREAIEEAGRGDAVFFTRSGYTRSPRYSTLFWLGDQLASWDRHDGIKSALTGMLSGGLSGYSLQHSDTGGYTAIDHPLARHRRSRELLLRWTEMNAFTAVLRTHEGNLPRANHQVYSDRETLRHFARLANVYAAWKPYREELVREAAETGLPVVRHPLIHHPDDPEAWGLRSQFMVGAEMMVAPVLDPGRERVEAYLPRGRWVHLWTGARCGSESCGTRETVEAPLGRPAVFYREGSGAGERLREELRRRGLLPS</sequence>
<dbReference type="AlphaFoldDB" id="Q1ASX5"/>
<dbReference type="InterPro" id="IPR000322">
    <property type="entry name" value="Glyco_hydro_31_TIM"/>
</dbReference>
<dbReference type="SUPFAM" id="SSF51445">
    <property type="entry name" value="(Trans)glycosidases"/>
    <property type="match status" value="1"/>
</dbReference>
<keyword evidence="6" id="KW-1185">Reference proteome</keyword>
<dbReference type="PANTHER" id="PTHR46959">
    <property type="entry name" value="SULFOQUINOVOSIDASE"/>
    <property type="match status" value="1"/>
</dbReference>
<dbReference type="CAZy" id="GH31">
    <property type="family name" value="Glycoside Hydrolase Family 31"/>
</dbReference>
<dbReference type="InterPro" id="IPR048395">
    <property type="entry name" value="Glyco_hydro_31_C"/>
</dbReference>
<keyword evidence="2" id="KW-0326">Glycosidase</keyword>
<dbReference type="Gene3D" id="2.60.40.1180">
    <property type="entry name" value="Golgi alpha-mannosidase II"/>
    <property type="match status" value="1"/>
</dbReference>
<dbReference type="EMBL" id="CP000386">
    <property type="protein sequence ID" value="ABG05503.1"/>
    <property type="molecule type" value="Genomic_DNA"/>
</dbReference>
<feature type="domain" description="Glycoside hydrolase family 31 TIM barrel" evidence="3">
    <location>
        <begin position="312"/>
        <end position="603"/>
    </location>
</feature>
<protein>
    <submittedName>
        <fullName evidence="5">Glycoside hydrolase, family 31</fullName>
    </submittedName>
</protein>
<dbReference type="STRING" id="266117.Rxyl_2586"/>
<name>Q1ASX5_RUBXD</name>
<dbReference type="InterPro" id="IPR017853">
    <property type="entry name" value="GH"/>
</dbReference>
<dbReference type="InterPro" id="IPR013780">
    <property type="entry name" value="Glyco_hydro_b"/>
</dbReference>
<dbReference type="InterPro" id="IPR044112">
    <property type="entry name" value="YihQ_TIM-like"/>
</dbReference>
<dbReference type="Proteomes" id="UP000006637">
    <property type="component" value="Chromosome"/>
</dbReference>
<proteinExistence type="inferred from homology"/>
<dbReference type="RefSeq" id="WP_011565512.1">
    <property type="nucleotide sequence ID" value="NC_008148.1"/>
</dbReference>
<dbReference type="eggNOG" id="COG1501">
    <property type="taxonomic scope" value="Bacteria"/>
</dbReference>
<dbReference type="InterPro" id="IPR011013">
    <property type="entry name" value="Gal_mutarotase_sf_dom"/>
</dbReference>
<evidence type="ECO:0000256" key="2">
    <source>
        <dbReference type="RuleBase" id="RU361185"/>
    </source>
</evidence>
<organism evidence="5 6">
    <name type="scientific">Rubrobacter xylanophilus (strain DSM 9941 / JCM 11954 / NBRC 16129 / PRD-1)</name>
    <dbReference type="NCBI Taxonomy" id="266117"/>
    <lineage>
        <taxon>Bacteria</taxon>
        <taxon>Bacillati</taxon>
        <taxon>Actinomycetota</taxon>
        <taxon>Rubrobacteria</taxon>
        <taxon>Rubrobacterales</taxon>
        <taxon>Rubrobacteraceae</taxon>
        <taxon>Rubrobacter</taxon>
    </lineage>
</organism>
<evidence type="ECO:0000313" key="5">
    <source>
        <dbReference type="EMBL" id="ABG05503.1"/>
    </source>
</evidence>
<feature type="domain" description="Glycosyl hydrolase family 31 C-terminal" evidence="4">
    <location>
        <begin position="633"/>
        <end position="720"/>
    </location>
</feature>
<dbReference type="GO" id="GO:0030246">
    <property type="term" value="F:carbohydrate binding"/>
    <property type="evidence" value="ECO:0007669"/>
    <property type="project" value="InterPro"/>
</dbReference>
<reference evidence="5 6" key="1">
    <citation type="submission" date="2006-06" db="EMBL/GenBank/DDBJ databases">
        <title>Complete sequence of Rubrobacter xylanophilus DSM 9941.</title>
        <authorList>
            <consortium name="US DOE Joint Genome Institute"/>
            <person name="Copeland A."/>
            <person name="Lucas S."/>
            <person name="Lapidus A."/>
            <person name="Barry K."/>
            <person name="Detter J.C."/>
            <person name="Glavina del Rio T."/>
            <person name="Hammon N."/>
            <person name="Israni S."/>
            <person name="Dalin E."/>
            <person name="Tice H."/>
            <person name="Pitluck S."/>
            <person name="Munk A.C."/>
            <person name="Brettin T."/>
            <person name="Bruce D."/>
            <person name="Han C."/>
            <person name="Tapia R."/>
            <person name="Gilna P."/>
            <person name="Schmutz J."/>
            <person name="Larimer F."/>
            <person name="Land M."/>
            <person name="Hauser L."/>
            <person name="Kyrpides N."/>
            <person name="Lykidis A."/>
            <person name="da Costa M.S."/>
            <person name="Rainey F.A."/>
            <person name="Empadinhas N."/>
            <person name="Jolivet E."/>
            <person name="Battista J.R."/>
            <person name="Richardson P."/>
        </authorList>
    </citation>
    <scope>NUCLEOTIDE SEQUENCE [LARGE SCALE GENOMIC DNA]</scope>
    <source>
        <strain evidence="6">DSM 9941 / NBRC 16129 / PRD-1</strain>
    </source>
</reference>
<dbReference type="Gene3D" id="3.20.20.80">
    <property type="entry name" value="Glycosidases"/>
    <property type="match status" value="1"/>
</dbReference>
<accession>Q1ASX5</accession>